<comment type="caution">
    <text evidence="1">The sequence shown here is derived from an EMBL/GenBank/DDBJ whole genome shotgun (WGS) entry which is preliminary data.</text>
</comment>
<evidence type="ECO:0000313" key="1">
    <source>
        <dbReference type="EMBL" id="KAL0941913.1"/>
    </source>
</evidence>
<gene>
    <name evidence="1" type="ORF">CTRU02_204676</name>
</gene>
<sequence length="114" mass="12619">MNSIEACGSQGAGLCRNLSPQLSFCSTTADGSFLVTGLNYLQILRESQEFLKKFLLGARTFDRPALPSVCRGQLIASPREQRMPPTACLGYSAFTCPRYTAKQTEPLFDYKKKL</sequence>
<reference evidence="1 2" key="1">
    <citation type="journal article" date="2020" name="Phytopathology">
        <title>Genome Sequence Resources of Colletotrichum truncatum, C. plurivorum, C. musicola, and C. sojae: Four Species Pathogenic to Soybean (Glycine max).</title>
        <authorList>
            <person name="Rogerio F."/>
            <person name="Boufleur T.R."/>
            <person name="Ciampi-Guillardi M."/>
            <person name="Sukno S.A."/>
            <person name="Thon M.R."/>
            <person name="Massola Junior N.S."/>
            <person name="Baroncelli R."/>
        </authorList>
    </citation>
    <scope>NUCLEOTIDE SEQUENCE [LARGE SCALE GENOMIC DNA]</scope>
    <source>
        <strain evidence="1 2">CMES1059</strain>
    </source>
</reference>
<protein>
    <submittedName>
        <fullName evidence="1">Uncharacterized protein</fullName>
    </submittedName>
</protein>
<dbReference type="Proteomes" id="UP000805649">
    <property type="component" value="Unassembled WGS sequence"/>
</dbReference>
<name>A0ACC3ZDB9_COLTU</name>
<proteinExistence type="predicted"/>
<dbReference type="EMBL" id="VUJX02000002">
    <property type="protein sequence ID" value="KAL0941913.1"/>
    <property type="molecule type" value="Genomic_DNA"/>
</dbReference>
<organism evidence="1 2">
    <name type="scientific">Colletotrichum truncatum</name>
    <name type="common">Anthracnose fungus</name>
    <name type="synonym">Colletotrichum capsici</name>
    <dbReference type="NCBI Taxonomy" id="5467"/>
    <lineage>
        <taxon>Eukaryota</taxon>
        <taxon>Fungi</taxon>
        <taxon>Dikarya</taxon>
        <taxon>Ascomycota</taxon>
        <taxon>Pezizomycotina</taxon>
        <taxon>Sordariomycetes</taxon>
        <taxon>Hypocreomycetidae</taxon>
        <taxon>Glomerellales</taxon>
        <taxon>Glomerellaceae</taxon>
        <taxon>Colletotrichum</taxon>
        <taxon>Colletotrichum truncatum species complex</taxon>
    </lineage>
</organism>
<accession>A0ACC3ZDB9</accession>
<keyword evidence="2" id="KW-1185">Reference proteome</keyword>
<evidence type="ECO:0000313" key="2">
    <source>
        <dbReference type="Proteomes" id="UP000805649"/>
    </source>
</evidence>